<sequence>MSNIKHLRINTSAHKGHPHNFVQKLEVTVQHLAKHWEICSDEIYVTFLATAVKFAQERPLAFQEDARLTVYRNMHTGVVTYGAAFSGSLGDITSEQLTNIEGKGQFDDNGYSLNNGLGSEMSLKLPPTDLSGSLLSNAFEKGDAVGQHTGFVGSIGSTHSTFTL</sequence>
<accession>A0A8H3TRK5</accession>
<dbReference type="EMBL" id="BLZA01000016">
    <property type="protein sequence ID" value="GHJ85910.1"/>
    <property type="molecule type" value="Genomic_DNA"/>
</dbReference>
<evidence type="ECO:0000313" key="1">
    <source>
        <dbReference type="EMBL" id="GHJ85910.1"/>
    </source>
</evidence>
<comment type="caution">
    <text evidence="1">The sequence shown here is derived from an EMBL/GenBank/DDBJ whole genome shotgun (WGS) entry which is preliminary data.</text>
</comment>
<reference evidence="1" key="1">
    <citation type="submission" date="2020-07" db="EMBL/GenBank/DDBJ databases">
        <title>Draft Genome Sequence of a Deep-Sea Yeast, Naganishia (Cryptococcus) liquefaciens strain N6.</title>
        <authorList>
            <person name="Han Y.W."/>
            <person name="Kajitani R."/>
            <person name="Morimoto H."/>
            <person name="Parhat M."/>
            <person name="Tsubouchi H."/>
            <person name="Bakenova O."/>
            <person name="Ogata M."/>
            <person name="Argunhan B."/>
            <person name="Aoki R."/>
            <person name="Kajiwara S."/>
            <person name="Itoh T."/>
            <person name="Iwasaki H."/>
        </authorList>
    </citation>
    <scope>NUCLEOTIDE SEQUENCE</scope>
    <source>
        <strain evidence="1">N6</strain>
    </source>
</reference>
<protein>
    <submittedName>
        <fullName evidence="1">Uncharacterized protein</fullName>
    </submittedName>
</protein>
<dbReference type="Proteomes" id="UP000620104">
    <property type="component" value="Unassembled WGS sequence"/>
</dbReference>
<proteinExistence type="predicted"/>
<name>A0A8H3TRK5_9TREE</name>
<organism evidence="1 2">
    <name type="scientific">Naganishia liquefaciens</name>
    <dbReference type="NCBI Taxonomy" id="104408"/>
    <lineage>
        <taxon>Eukaryota</taxon>
        <taxon>Fungi</taxon>
        <taxon>Dikarya</taxon>
        <taxon>Basidiomycota</taxon>
        <taxon>Agaricomycotina</taxon>
        <taxon>Tremellomycetes</taxon>
        <taxon>Filobasidiales</taxon>
        <taxon>Filobasidiaceae</taxon>
        <taxon>Naganishia</taxon>
    </lineage>
</organism>
<keyword evidence="2" id="KW-1185">Reference proteome</keyword>
<evidence type="ECO:0000313" key="2">
    <source>
        <dbReference type="Proteomes" id="UP000620104"/>
    </source>
</evidence>
<dbReference type="AlphaFoldDB" id="A0A8H3TRK5"/>
<gene>
    <name evidence="1" type="ORF">NliqN6_2312</name>
</gene>